<dbReference type="Gene3D" id="1.10.287.1060">
    <property type="entry name" value="ESAT-6-like"/>
    <property type="match status" value="1"/>
</dbReference>
<proteinExistence type="predicted"/>
<organism evidence="1 2">
    <name type="scientific">Streptococcus oralis</name>
    <dbReference type="NCBI Taxonomy" id="1303"/>
    <lineage>
        <taxon>Bacteria</taxon>
        <taxon>Bacillati</taxon>
        <taxon>Bacillota</taxon>
        <taxon>Bacilli</taxon>
        <taxon>Lactobacillales</taxon>
        <taxon>Streptococcaceae</taxon>
        <taxon>Streptococcus</taxon>
    </lineage>
</organism>
<dbReference type="Proteomes" id="UP000289485">
    <property type="component" value="Unassembled WGS sequence"/>
</dbReference>
<name>A0A4Q2FP95_STROR</name>
<dbReference type="RefSeq" id="WP_129326264.1">
    <property type="nucleotide sequence ID" value="NZ_JAHZPJ010000006.1"/>
</dbReference>
<sequence length="111" mass="12699">MDTNINSITDRFTHDTILYDDSELNDLISQLKSLHNLINSTIPAQVRALSQKESLWSGETKEKYLGLKDFIQQYQVDFANAIGELHEAVDGLETLFYHIKDANKIKEIDSI</sequence>
<evidence type="ECO:0000313" key="1">
    <source>
        <dbReference type="EMBL" id="RXX20936.1"/>
    </source>
</evidence>
<gene>
    <name evidence="1" type="ORF">DF216_05990</name>
</gene>
<dbReference type="EMBL" id="QEWJ01000006">
    <property type="protein sequence ID" value="RXX20936.1"/>
    <property type="molecule type" value="Genomic_DNA"/>
</dbReference>
<reference evidence="1 2" key="1">
    <citation type="submission" date="2018-05" db="EMBL/GenBank/DDBJ databases">
        <title>Streptococcus from otitis media.</title>
        <authorList>
            <person name="Wayes A.M."/>
            <person name="Jakubovics N.S."/>
        </authorList>
    </citation>
    <scope>NUCLEOTIDE SEQUENCE [LARGE SCALE GENOMIC DNA]</scope>
    <source>
        <strain evidence="1 2">NU43</strain>
    </source>
</reference>
<accession>A0A4Q2FP95</accession>
<evidence type="ECO:0000313" key="2">
    <source>
        <dbReference type="Proteomes" id="UP000289485"/>
    </source>
</evidence>
<dbReference type="InterPro" id="IPR036689">
    <property type="entry name" value="ESAT-6-like_sf"/>
</dbReference>
<protein>
    <recommendedName>
        <fullName evidence="3">WXG100 family type VII secretion target</fullName>
    </recommendedName>
</protein>
<dbReference type="SUPFAM" id="SSF140453">
    <property type="entry name" value="EsxAB dimer-like"/>
    <property type="match status" value="1"/>
</dbReference>
<dbReference type="AlphaFoldDB" id="A0A4Q2FP95"/>
<evidence type="ECO:0008006" key="3">
    <source>
        <dbReference type="Google" id="ProtNLM"/>
    </source>
</evidence>
<comment type="caution">
    <text evidence="1">The sequence shown here is derived from an EMBL/GenBank/DDBJ whole genome shotgun (WGS) entry which is preliminary data.</text>
</comment>